<feature type="domain" description="Dockerin" evidence="2">
    <location>
        <begin position="43"/>
        <end position="104"/>
    </location>
</feature>
<gene>
    <name evidence="3" type="ORF">S01H1_50609</name>
</gene>
<organism evidence="3">
    <name type="scientific">marine sediment metagenome</name>
    <dbReference type="NCBI Taxonomy" id="412755"/>
    <lineage>
        <taxon>unclassified sequences</taxon>
        <taxon>metagenomes</taxon>
        <taxon>ecological metagenomes</taxon>
    </lineage>
</organism>
<reference evidence="3" key="1">
    <citation type="journal article" date="2014" name="Front. Microbiol.">
        <title>High frequency of phylogenetically diverse reductive dehalogenase-homologous genes in deep subseafloor sedimentary metagenomes.</title>
        <authorList>
            <person name="Kawai M."/>
            <person name="Futagami T."/>
            <person name="Toyoda A."/>
            <person name="Takaki Y."/>
            <person name="Nishi S."/>
            <person name="Hori S."/>
            <person name="Arai W."/>
            <person name="Tsubouchi T."/>
            <person name="Morono Y."/>
            <person name="Uchiyama I."/>
            <person name="Ito T."/>
            <person name="Fujiyama A."/>
            <person name="Inagaki F."/>
            <person name="Takami H."/>
        </authorList>
    </citation>
    <scope>NUCLEOTIDE SEQUENCE</scope>
    <source>
        <strain evidence="3">Expedition CK06-06</strain>
    </source>
</reference>
<dbReference type="SUPFAM" id="SSF63446">
    <property type="entry name" value="Type I dockerin domain"/>
    <property type="match status" value="1"/>
</dbReference>
<dbReference type="InterPro" id="IPR016134">
    <property type="entry name" value="Dockerin_dom"/>
</dbReference>
<evidence type="ECO:0000313" key="3">
    <source>
        <dbReference type="EMBL" id="GAG16559.1"/>
    </source>
</evidence>
<evidence type="ECO:0000256" key="1">
    <source>
        <dbReference type="SAM" id="MobiDB-lite"/>
    </source>
</evidence>
<dbReference type="AlphaFoldDB" id="X0VEE4"/>
<evidence type="ECO:0000259" key="2">
    <source>
        <dbReference type="PROSITE" id="PS51766"/>
    </source>
</evidence>
<proteinExistence type="predicted"/>
<dbReference type="PROSITE" id="PS51766">
    <property type="entry name" value="DOCKERIN"/>
    <property type="match status" value="1"/>
</dbReference>
<feature type="region of interest" description="Disordered" evidence="1">
    <location>
        <begin position="201"/>
        <end position="228"/>
    </location>
</feature>
<accession>X0VEE4</accession>
<sequence length="245" mass="24752">DIVLTSGVSGVEDLAGNALDGEAPMDVFPSGDGLDGGDWSSDLNVLEGDATGDGVVNFLDLGRLATYYDKGPVTFAQGDFNADQWVDSLDLGILATYYDDELPPPQVNTYITAPQGAPDVARGGSGDPVVSRQGLGHNGSGAAKGPARLPGVAAVDSRLPAPSTGAPTVAGPADRYGYDRVPLSPSAAVDVLAWADEHAAEPANTGSLPPSARMVGSGPDGDPPSADDYADLLAGPELNVLLAVL</sequence>
<protein>
    <recommendedName>
        <fullName evidence="2">Dockerin domain-containing protein</fullName>
    </recommendedName>
</protein>
<name>X0VEE4_9ZZZZ</name>
<dbReference type="InterPro" id="IPR036439">
    <property type="entry name" value="Dockerin_dom_sf"/>
</dbReference>
<feature type="non-terminal residue" evidence="3">
    <location>
        <position position="1"/>
    </location>
</feature>
<comment type="caution">
    <text evidence="3">The sequence shown here is derived from an EMBL/GenBank/DDBJ whole genome shotgun (WGS) entry which is preliminary data.</text>
</comment>
<dbReference type="GO" id="GO:0000272">
    <property type="term" value="P:polysaccharide catabolic process"/>
    <property type="evidence" value="ECO:0007669"/>
    <property type="project" value="InterPro"/>
</dbReference>
<dbReference type="Gene3D" id="1.10.1330.10">
    <property type="entry name" value="Dockerin domain"/>
    <property type="match status" value="1"/>
</dbReference>
<dbReference type="EMBL" id="BARS01032614">
    <property type="protein sequence ID" value="GAG16559.1"/>
    <property type="molecule type" value="Genomic_DNA"/>
</dbReference>